<evidence type="ECO:0000313" key="2">
    <source>
        <dbReference type="Proteomes" id="UP001237988"/>
    </source>
</evidence>
<sequence>MKFTDFDFSFTRADNNATLYFKTDHTDDLYLYMDSVFSKYIDQAPASWDDIMDRMRYALGKEPDGVDAQLSIVYMFDDTMKIVLTLRLADNVSNIEFWAKDIENCLD</sequence>
<protein>
    <submittedName>
        <fullName evidence="1">Uncharacterized protein</fullName>
    </submittedName>
</protein>
<evidence type="ECO:0000313" key="1">
    <source>
        <dbReference type="EMBL" id="WIC39713.1"/>
    </source>
</evidence>
<accession>A0AAF0RTI5</accession>
<dbReference type="EMBL" id="OQ749652">
    <property type="protein sequence ID" value="WIC39713.1"/>
    <property type="molecule type" value="Genomic_DNA"/>
</dbReference>
<reference evidence="1" key="1">
    <citation type="submission" date="2023-04" db="EMBL/GenBank/DDBJ databases">
        <title>Bacteriophage Phass-1 Discovered in the Human Gut Virome - the Founding Member of the Proposed New Family Phassviridae.</title>
        <authorList>
            <person name="Tikunov A.Y."/>
            <person name="Morozova V.V."/>
            <person name="Chechushkov A.V."/>
            <person name="Tikunova N.V."/>
        </authorList>
    </citation>
    <scope>NUCLEOTIDE SEQUENCE</scope>
</reference>
<dbReference type="Proteomes" id="UP001237988">
    <property type="component" value="Segment"/>
</dbReference>
<proteinExistence type="predicted"/>
<organism evidence="1 2">
    <name type="scientific">Phage Phass-1</name>
    <dbReference type="NCBI Taxonomy" id="3043662"/>
    <lineage>
        <taxon>Viruses</taxon>
        <taxon>Duplodnaviria</taxon>
        <taxon>Heunggongvirae</taxon>
        <taxon>Uroviricota</taxon>
        <taxon>Caudoviricetes</taxon>
        <taxon>Caudoviricetes code 15 clade</taxon>
    </lineage>
</organism>
<name>A0AAF0RTI5_9CAUD</name>